<protein>
    <recommendedName>
        <fullName evidence="2">Ferrous iron transporter FeoA-like domain-containing protein</fullName>
    </recommendedName>
</protein>
<feature type="domain" description="Ferrous iron transporter FeoA-like" evidence="2">
    <location>
        <begin position="7"/>
        <end position="79"/>
    </location>
</feature>
<evidence type="ECO:0000256" key="1">
    <source>
        <dbReference type="ARBA" id="ARBA00023004"/>
    </source>
</evidence>
<evidence type="ECO:0000259" key="2">
    <source>
        <dbReference type="SMART" id="SM00899"/>
    </source>
</evidence>
<dbReference type="Pfam" id="PF04023">
    <property type="entry name" value="FeoA"/>
    <property type="match status" value="1"/>
</dbReference>
<organism evidence="3 4">
    <name type="scientific">candidate division WOR-1 bacterium RIFOXYC2_FULL_41_25</name>
    <dbReference type="NCBI Taxonomy" id="1802586"/>
    <lineage>
        <taxon>Bacteria</taxon>
        <taxon>Bacillati</taxon>
        <taxon>Saganbacteria</taxon>
    </lineage>
</organism>
<sequence length="80" mass="8415">MSHKNVVSLIKLKSGQSGVVVGLEAGRGATHRLESMGIRIGKNIKKISGMFFHGPVMVQVGHTQVGIGYGMASKVLVEVA</sequence>
<dbReference type="InterPro" id="IPR053184">
    <property type="entry name" value="FeoA-like"/>
</dbReference>
<dbReference type="InterPro" id="IPR008988">
    <property type="entry name" value="Transcriptional_repressor_C"/>
</dbReference>
<dbReference type="GO" id="GO:0046914">
    <property type="term" value="F:transition metal ion binding"/>
    <property type="evidence" value="ECO:0007669"/>
    <property type="project" value="InterPro"/>
</dbReference>
<dbReference type="Gene3D" id="2.30.30.90">
    <property type="match status" value="1"/>
</dbReference>
<dbReference type="EMBL" id="MEUI01000014">
    <property type="protein sequence ID" value="OGC34636.1"/>
    <property type="molecule type" value="Genomic_DNA"/>
</dbReference>
<proteinExistence type="predicted"/>
<dbReference type="AlphaFoldDB" id="A0A1F4TPQ1"/>
<evidence type="ECO:0000313" key="3">
    <source>
        <dbReference type="EMBL" id="OGC34636.1"/>
    </source>
</evidence>
<evidence type="ECO:0000313" key="4">
    <source>
        <dbReference type="Proteomes" id="UP000177309"/>
    </source>
</evidence>
<gene>
    <name evidence="3" type="ORF">A2462_04830</name>
</gene>
<dbReference type="InterPro" id="IPR007167">
    <property type="entry name" value="Fe-transptr_FeoA-like"/>
</dbReference>
<dbReference type="PANTHER" id="PTHR43151:SF1">
    <property type="entry name" value="SSR2333 PROTEIN"/>
    <property type="match status" value="1"/>
</dbReference>
<dbReference type="Proteomes" id="UP000177309">
    <property type="component" value="Unassembled WGS sequence"/>
</dbReference>
<name>A0A1F4TPQ1_UNCSA</name>
<reference evidence="3 4" key="1">
    <citation type="journal article" date="2016" name="Nat. Commun.">
        <title>Thousands of microbial genomes shed light on interconnected biogeochemical processes in an aquifer system.</title>
        <authorList>
            <person name="Anantharaman K."/>
            <person name="Brown C.T."/>
            <person name="Hug L.A."/>
            <person name="Sharon I."/>
            <person name="Castelle C.J."/>
            <person name="Probst A.J."/>
            <person name="Thomas B.C."/>
            <person name="Singh A."/>
            <person name="Wilkins M.J."/>
            <person name="Karaoz U."/>
            <person name="Brodie E.L."/>
            <person name="Williams K.H."/>
            <person name="Hubbard S.S."/>
            <person name="Banfield J.F."/>
        </authorList>
    </citation>
    <scope>NUCLEOTIDE SEQUENCE [LARGE SCALE GENOMIC DNA]</scope>
</reference>
<keyword evidence="1" id="KW-0408">Iron</keyword>
<dbReference type="SUPFAM" id="SSF50037">
    <property type="entry name" value="C-terminal domain of transcriptional repressors"/>
    <property type="match status" value="1"/>
</dbReference>
<dbReference type="InterPro" id="IPR038157">
    <property type="entry name" value="FeoA_core_dom"/>
</dbReference>
<dbReference type="PANTHER" id="PTHR43151">
    <property type="entry name" value="FEOA FAMILY PROTEIN"/>
    <property type="match status" value="1"/>
</dbReference>
<comment type="caution">
    <text evidence="3">The sequence shown here is derived from an EMBL/GenBank/DDBJ whole genome shotgun (WGS) entry which is preliminary data.</text>
</comment>
<accession>A0A1F4TPQ1</accession>
<dbReference type="SMART" id="SM00899">
    <property type="entry name" value="FeoA"/>
    <property type="match status" value="1"/>
</dbReference>